<feature type="compositionally biased region" description="Gly residues" evidence="1">
    <location>
        <begin position="111"/>
        <end position="127"/>
    </location>
</feature>
<sequence length="225" mass="23590">MGYTVPLLSILGFHRSVAVPVANTRLVFGALFWHAQSHTLRALPHPLALLECSGSGEESLGAASASGTACVSALRVLPLFFSGGGGGDGVCGGDGGVHRAGNGERNRSGKGVHGGSGGGVGGKGMRGGSSRERDGSDETQANNERLKSVHYNTHNTNYTNYQARKFGVPTRALNAIPEGKEALQSIRHLPEGSLIFSHLLERSLNLIWHLPKGSLNWSGTFPKEA</sequence>
<dbReference type="Proteomes" id="UP001221757">
    <property type="component" value="Unassembled WGS sequence"/>
</dbReference>
<organism evidence="2 3">
    <name type="scientific">Mycena rosella</name>
    <name type="common">Pink bonnet</name>
    <name type="synonym">Agaricus rosellus</name>
    <dbReference type="NCBI Taxonomy" id="1033263"/>
    <lineage>
        <taxon>Eukaryota</taxon>
        <taxon>Fungi</taxon>
        <taxon>Dikarya</taxon>
        <taxon>Basidiomycota</taxon>
        <taxon>Agaricomycotina</taxon>
        <taxon>Agaricomycetes</taxon>
        <taxon>Agaricomycetidae</taxon>
        <taxon>Agaricales</taxon>
        <taxon>Marasmiineae</taxon>
        <taxon>Mycenaceae</taxon>
        <taxon>Mycena</taxon>
    </lineage>
</organism>
<gene>
    <name evidence="2" type="ORF">B0H17DRAFT_1133300</name>
</gene>
<feature type="region of interest" description="Disordered" evidence="1">
    <location>
        <begin position="101"/>
        <end position="147"/>
    </location>
</feature>
<reference evidence="2" key="1">
    <citation type="submission" date="2023-03" db="EMBL/GenBank/DDBJ databases">
        <title>Massive genome expansion in bonnet fungi (Mycena s.s.) driven by repeated elements and novel gene families across ecological guilds.</title>
        <authorList>
            <consortium name="Lawrence Berkeley National Laboratory"/>
            <person name="Harder C.B."/>
            <person name="Miyauchi S."/>
            <person name="Viragh M."/>
            <person name="Kuo A."/>
            <person name="Thoen E."/>
            <person name="Andreopoulos B."/>
            <person name="Lu D."/>
            <person name="Skrede I."/>
            <person name="Drula E."/>
            <person name="Henrissat B."/>
            <person name="Morin E."/>
            <person name="Kohler A."/>
            <person name="Barry K."/>
            <person name="LaButti K."/>
            <person name="Morin E."/>
            <person name="Salamov A."/>
            <person name="Lipzen A."/>
            <person name="Mereny Z."/>
            <person name="Hegedus B."/>
            <person name="Baldrian P."/>
            <person name="Stursova M."/>
            <person name="Weitz H."/>
            <person name="Taylor A."/>
            <person name="Grigoriev I.V."/>
            <person name="Nagy L.G."/>
            <person name="Martin F."/>
            <person name="Kauserud H."/>
        </authorList>
    </citation>
    <scope>NUCLEOTIDE SEQUENCE</scope>
    <source>
        <strain evidence="2">CBHHK067</strain>
    </source>
</reference>
<name>A0AAD7DIW4_MYCRO</name>
<dbReference type="EMBL" id="JARKIE010000053">
    <property type="protein sequence ID" value="KAJ7692296.1"/>
    <property type="molecule type" value="Genomic_DNA"/>
</dbReference>
<evidence type="ECO:0000256" key="1">
    <source>
        <dbReference type="SAM" id="MobiDB-lite"/>
    </source>
</evidence>
<evidence type="ECO:0000313" key="2">
    <source>
        <dbReference type="EMBL" id="KAJ7692296.1"/>
    </source>
</evidence>
<accession>A0AAD7DIW4</accession>
<comment type="caution">
    <text evidence="2">The sequence shown here is derived from an EMBL/GenBank/DDBJ whole genome shotgun (WGS) entry which is preliminary data.</text>
</comment>
<dbReference type="AlphaFoldDB" id="A0AAD7DIW4"/>
<protein>
    <submittedName>
        <fullName evidence="2">Uncharacterized protein</fullName>
    </submittedName>
</protein>
<proteinExistence type="predicted"/>
<keyword evidence="3" id="KW-1185">Reference proteome</keyword>
<evidence type="ECO:0000313" key="3">
    <source>
        <dbReference type="Proteomes" id="UP001221757"/>
    </source>
</evidence>